<gene>
    <name evidence="1" type="ORF">BDU57DRAFT_56153</name>
</gene>
<evidence type="ECO:0000313" key="1">
    <source>
        <dbReference type="EMBL" id="KAF1921627.1"/>
    </source>
</evidence>
<name>A0A6A5R6X2_AMPQU</name>
<dbReference type="Proteomes" id="UP000800096">
    <property type="component" value="Unassembled WGS sequence"/>
</dbReference>
<dbReference type="OrthoDB" id="5384519at2759"/>
<sequence>MKFSFPFLSNSHIGIAMYADGMREDSMQVPGIVGFQSFVQRSDHPQKFNISEEPHLERRKRRYQYHSTASFKCPTDYAGNTVSCGAANMQCGT</sequence>
<accession>A0A6A5R6X2</accession>
<proteinExistence type="predicted"/>
<evidence type="ECO:0000313" key="2">
    <source>
        <dbReference type="Proteomes" id="UP000800096"/>
    </source>
</evidence>
<protein>
    <submittedName>
        <fullName evidence="1">Uncharacterized protein</fullName>
    </submittedName>
</protein>
<organism evidence="1 2">
    <name type="scientific">Ampelomyces quisqualis</name>
    <name type="common">Powdery mildew agent</name>
    <dbReference type="NCBI Taxonomy" id="50730"/>
    <lineage>
        <taxon>Eukaryota</taxon>
        <taxon>Fungi</taxon>
        <taxon>Dikarya</taxon>
        <taxon>Ascomycota</taxon>
        <taxon>Pezizomycotina</taxon>
        <taxon>Dothideomycetes</taxon>
        <taxon>Pleosporomycetidae</taxon>
        <taxon>Pleosporales</taxon>
        <taxon>Pleosporineae</taxon>
        <taxon>Phaeosphaeriaceae</taxon>
        <taxon>Ampelomyces</taxon>
    </lineage>
</organism>
<keyword evidence="2" id="KW-1185">Reference proteome</keyword>
<dbReference type="AlphaFoldDB" id="A0A6A5R6X2"/>
<dbReference type="EMBL" id="ML979132">
    <property type="protein sequence ID" value="KAF1921627.1"/>
    <property type="molecule type" value="Genomic_DNA"/>
</dbReference>
<reference evidence="1" key="1">
    <citation type="journal article" date="2020" name="Stud. Mycol.">
        <title>101 Dothideomycetes genomes: a test case for predicting lifestyles and emergence of pathogens.</title>
        <authorList>
            <person name="Haridas S."/>
            <person name="Albert R."/>
            <person name="Binder M."/>
            <person name="Bloem J."/>
            <person name="Labutti K."/>
            <person name="Salamov A."/>
            <person name="Andreopoulos B."/>
            <person name="Baker S."/>
            <person name="Barry K."/>
            <person name="Bills G."/>
            <person name="Bluhm B."/>
            <person name="Cannon C."/>
            <person name="Castanera R."/>
            <person name="Culley D."/>
            <person name="Daum C."/>
            <person name="Ezra D."/>
            <person name="Gonzalez J."/>
            <person name="Henrissat B."/>
            <person name="Kuo A."/>
            <person name="Liang C."/>
            <person name="Lipzen A."/>
            <person name="Lutzoni F."/>
            <person name="Magnuson J."/>
            <person name="Mondo S."/>
            <person name="Nolan M."/>
            <person name="Ohm R."/>
            <person name="Pangilinan J."/>
            <person name="Park H.-J."/>
            <person name="Ramirez L."/>
            <person name="Alfaro M."/>
            <person name="Sun H."/>
            <person name="Tritt A."/>
            <person name="Yoshinaga Y."/>
            <person name="Zwiers L.-H."/>
            <person name="Turgeon B."/>
            <person name="Goodwin S."/>
            <person name="Spatafora J."/>
            <person name="Crous P."/>
            <person name="Grigoriev I."/>
        </authorList>
    </citation>
    <scope>NUCLEOTIDE SEQUENCE</scope>
    <source>
        <strain evidence="1">HMLAC05119</strain>
    </source>
</reference>